<name>U2PD52_LEVBR</name>
<dbReference type="AlphaFoldDB" id="U2PD52"/>
<evidence type="ECO:0000313" key="1">
    <source>
        <dbReference type="EMBL" id="ERK41619.1"/>
    </source>
</evidence>
<organism evidence="1 2">
    <name type="scientific">Levilactobacillus brevis ATCC 14869 = DSM 20054</name>
    <dbReference type="NCBI Taxonomy" id="649758"/>
    <lineage>
        <taxon>Bacteria</taxon>
        <taxon>Bacillati</taxon>
        <taxon>Bacillota</taxon>
        <taxon>Bacilli</taxon>
        <taxon>Lactobacillales</taxon>
        <taxon>Lactobacillaceae</taxon>
        <taxon>Levilactobacillus</taxon>
    </lineage>
</organism>
<gene>
    <name evidence="1" type="ORF">HMPREF0495_02183</name>
</gene>
<dbReference type="EMBL" id="AWVK01000106">
    <property type="protein sequence ID" value="ERK41619.1"/>
    <property type="molecule type" value="Genomic_DNA"/>
</dbReference>
<proteinExistence type="predicted"/>
<comment type="caution">
    <text evidence="1">The sequence shown here is derived from an EMBL/GenBank/DDBJ whole genome shotgun (WGS) entry which is preliminary data.</text>
</comment>
<dbReference type="HOGENOM" id="CLU_3291380_0_0_9"/>
<protein>
    <submittedName>
        <fullName evidence="1">Uncharacterized protein</fullName>
    </submittedName>
</protein>
<sequence length="40" mass="4633">MQKKLNKNQFFSKKGLRTSGLHDMIVLVDMEDIQLNHMGS</sequence>
<dbReference type="Proteomes" id="UP000016644">
    <property type="component" value="Unassembled WGS sequence"/>
</dbReference>
<reference evidence="1 2" key="1">
    <citation type="submission" date="2013-06" db="EMBL/GenBank/DDBJ databases">
        <authorList>
            <person name="Weinstock G."/>
            <person name="Sodergren E."/>
            <person name="Lobos E.A."/>
            <person name="Fulton L."/>
            <person name="Fulton R."/>
            <person name="Courtney L."/>
            <person name="Fronick C."/>
            <person name="O'Laughlin M."/>
            <person name="Godfrey J."/>
            <person name="Wilson R.M."/>
            <person name="Miner T."/>
            <person name="Farmer C."/>
            <person name="Delehaunty K."/>
            <person name="Cordes M."/>
            <person name="Minx P."/>
            <person name="Tomlinson C."/>
            <person name="Chen J."/>
            <person name="Wollam A."/>
            <person name="Pepin K.H."/>
            <person name="Bhonagiri V."/>
            <person name="Zhang X."/>
            <person name="Warren W."/>
            <person name="Mitreva M."/>
            <person name="Mardis E.R."/>
            <person name="Wilson R.K."/>
        </authorList>
    </citation>
    <scope>NUCLEOTIDE SEQUENCE [LARGE SCALE GENOMIC DNA]</scope>
    <source>
        <strain evidence="1 2">ATCC 14869</strain>
    </source>
</reference>
<evidence type="ECO:0000313" key="2">
    <source>
        <dbReference type="Proteomes" id="UP000016644"/>
    </source>
</evidence>
<accession>U2PD52</accession>